<dbReference type="EMBL" id="FN648104">
    <property type="protein sequence ID" value="CBN78899.1"/>
    <property type="molecule type" value="Genomic_DNA"/>
</dbReference>
<dbReference type="OrthoDB" id="37886at2759"/>
<name>D8LG00_ECTSI</name>
<evidence type="ECO:0000313" key="1">
    <source>
        <dbReference type="EMBL" id="CBN78899.1"/>
    </source>
</evidence>
<proteinExistence type="predicted"/>
<dbReference type="Proteomes" id="UP000002630">
    <property type="component" value="Linkage Group LG11"/>
</dbReference>
<accession>D8LG00</accession>
<gene>
    <name evidence="1" type="ORF">Esi_0155_0022</name>
</gene>
<keyword evidence="2" id="KW-1185">Reference proteome</keyword>
<reference evidence="1 2" key="1">
    <citation type="journal article" date="2010" name="Nature">
        <title>The Ectocarpus genome and the independent evolution of multicellularity in brown algae.</title>
        <authorList>
            <person name="Cock J.M."/>
            <person name="Sterck L."/>
            <person name="Rouze P."/>
            <person name="Scornet D."/>
            <person name="Allen A.E."/>
            <person name="Amoutzias G."/>
            <person name="Anthouard V."/>
            <person name="Artiguenave F."/>
            <person name="Aury J.M."/>
            <person name="Badger J.H."/>
            <person name="Beszteri B."/>
            <person name="Billiau K."/>
            <person name="Bonnet E."/>
            <person name="Bothwell J.H."/>
            <person name="Bowler C."/>
            <person name="Boyen C."/>
            <person name="Brownlee C."/>
            <person name="Carrano C.J."/>
            <person name="Charrier B."/>
            <person name="Cho G.Y."/>
            <person name="Coelho S.M."/>
            <person name="Collen J."/>
            <person name="Corre E."/>
            <person name="Da Silva C."/>
            <person name="Delage L."/>
            <person name="Delaroque N."/>
            <person name="Dittami S.M."/>
            <person name="Doulbeau S."/>
            <person name="Elias M."/>
            <person name="Farnham G."/>
            <person name="Gachon C.M."/>
            <person name="Gschloessl B."/>
            <person name="Heesch S."/>
            <person name="Jabbari K."/>
            <person name="Jubin C."/>
            <person name="Kawai H."/>
            <person name="Kimura K."/>
            <person name="Kloareg B."/>
            <person name="Kupper F.C."/>
            <person name="Lang D."/>
            <person name="Le Bail A."/>
            <person name="Leblanc C."/>
            <person name="Lerouge P."/>
            <person name="Lohr M."/>
            <person name="Lopez P.J."/>
            <person name="Martens C."/>
            <person name="Maumus F."/>
            <person name="Michel G."/>
            <person name="Miranda-Saavedra D."/>
            <person name="Morales J."/>
            <person name="Moreau H."/>
            <person name="Motomura T."/>
            <person name="Nagasato C."/>
            <person name="Napoli C.A."/>
            <person name="Nelson D.R."/>
            <person name="Nyvall-Collen P."/>
            <person name="Peters A.F."/>
            <person name="Pommier C."/>
            <person name="Potin P."/>
            <person name="Poulain J."/>
            <person name="Quesneville H."/>
            <person name="Read B."/>
            <person name="Rensing S.A."/>
            <person name="Ritter A."/>
            <person name="Rousvoal S."/>
            <person name="Samanta M."/>
            <person name="Samson G."/>
            <person name="Schroeder D.C."/>
            <person name="Segurens B."/>
            <person name="Strittmatter M."/>
            <person name="Tonon T."/>
            <person name="Tregear J.W."/>
            <person name="Valentin K."/>
            <person name="von Dassow P."/>
            <person name="Yamagishi T."/>
            <person name="Van de Peer Y."/>
            <person name="Wincker P."/>
        </authorList>
    </citation>
    <scope>NUCLEOTIDE SEQUENCE [LARGE SCALE GENOMIC DNA]</scope>
    <source>
        <strain evidence="2">Ec32 / CCAP1310/4</strain>
    </source>
</reference>
<dbReference type="InParanoid" id="D8LG00"/>
<organism evidence="1 2">
    <name type="scientific">Ectocarpus siliculosus</name>
    <name type="common">Brown alga</name>
    <name type="synonym">Conferva siliculosa</name>
    <dbReference type="NCBI Taxonomy" id="2880"/>
    <lineage>
        <taxon>Eukaryota</taxon>
        <taxon>Sar</taxon>
        <taxon>Stramenopiles</taxon>
        <taxon>Ochrophyta</taxon>
        <taxon>PX clade</taxon>
        <taxon>Phaeophyceae</taxon>
        <taxon>Ectocarpales</taxon>
        <taxon>Ectocarpaceae</taxon>
        <taxon>Ectocarpus</taxon>
    </lineage>
</organism>
<protein>
    <submittedName>
        <fullName evidence="1">Uncharacterized protein</fullName>
    </submittedName>
</protein>
<evidence type="ECO:0000313" key="2">
    <source>
        <dbReference type="Proteomes" id="UP000002630"/>
    </source>
</evidence>
<dbReference type="EMBL" id="FN649736">
    <property type="protein sequence ID" value="CBN78899.1"/>
    <property type="molecule type" value="Genomic_DNA"/>
</dbReference>
<sequence length="201" mass="23015">MILLCTIRPHRYGSDAIEGLTVWGKWDSELYFKHNEDIEGEHGWSHFRKSGFSEGRLVRIDNNFGAFVGVVDMSAYMDKHDINASAVGKRRPFEKPLTGFKHYVETGCDEGLDIAITHVVPIYLLGDFNHRKYISVNRNAKQEMAPPRPGKFDDEGYRKLHPEIEDEGLEPFEHFKANRRSEICVRGRAGKVVQAKVPEEV</sequence>
<dbReference type="AlphaFoldDB" id="D8LG00"/>